<comment type="pathway">
    <text evidence="6">Pyrimidine metabolism; dTTP biosynthesis.</text>
</comment>
<feature type="binding site" evidence="6">
    <location>
        <position position="286"/>
    </location>
    <ligand>
        <name>(6R)-5,10-methylene-5,6,7,8-tetrahydrofolate</name>
        <dbReference type="ChEBI" id="CHEBI:15636"/>
    </ligand>
</feature>
<dbReference type="InterPro" id="IPR023451">
    <property type="entry name" value="Thymidate_synth/dCMP_Mease_dom"/>
</dbReference>
<dbReference type="PANTHER" id="PTHR11548:SF9">
    <property type="entry name" value="THYMIDYLATE SYNTHASE"/>
    <property type="match status" value="1"/>
</dbReference>
<evidence type="ECO:0000256" key="2">
    <source>
        <dbReference type="ARBA" id="ARBA00022490"/>
    </source>
</evidence>
<feature type="binding site" description="in other chain" evidence="6">
    <location>
        <position position="21"/>
    </location>
    <ligand>
        <name>dUMP</name>
        <dbReference type="ChEBI" id="CHEBI:246422"/>
        <note>ligand shared between dimeric partners</note>
    </ligand>
</feature>
<dbReference type="Gene3D" id="3.30.572.10">
    <property type="entry name" value="Thymidylate synthase/dCMP hydroxymethylase domain"/>
    <property type="match status" value="1"/>
</dbReference>
<dbReference type="Proteomes" id="UP000289440">
    <property type="component" value="Chromosome"/>
</dbReference>
<feature type="active site" evidence="7">
    <location>
        <position position="170"/>
    </location>
</feature>
<organism evidence="9 10">
    <name type="scientific">Mesomycoplasma neurolyticum</name>
    <dbReference type="NCBI Taxonomy" id="2120"/>
    <lineage>
        <taxon>Bacteria</taxon>
        <taxon>Bacillati</taxon>
        <taxon>Mycoplasmatota</taxon>
        <taxon>Mycoplasmoidales</taxon>
        <taxon>Metamycoplasmataceae</taxon>
        <taxon>Mesomycoplasma</taxon>
    </lineage>
</organism>
<dbReference type="OrthoDB" id="9774633at2"/>
<dbReference type="InterPro" id="IPR020940">
    <property type="entry name" value="Thymidylate_synthase_AS"/>
</dbReference>
<dbReference type="GO" id="GO:0006231">
    <property type="term" value="P:dTMP biosynthetic process"/>
    <property type="evidence" value="ECO:0007669"/>
    <property type="project" value="UniProtKB-UniRule"/>
</dbReference>
<keyword evidence="5 6" id="KW-0545">Nucleotide biosynthesis</keyword>
<name>A0A449A6F7_9BACT</name>
<comment type="subunit">
    <text evidence="6">Homodimer.</text>
</comment>
<comment type="catalytic activity">
    <reaction evidence="6">
        <text>dUMP + (6R)-5,10-methylene-5,6,7,8-tetrahydrofolate = 7,8-dihydrofolate + dTMP</text>
        <dbReference type="Rhea" id="RHEA:12104"/>
        <dbReference type="ChEBI" id="CHEBI:15636"/>
        <dbReference type="ChEBI" id="CHEBI:57451"/>
        <dbReference type="ChEBI" id="CHEBI:63528"/>
        <dbReference type="ChEBI" id="CHEBI:246422"/>
        <dbReference type="EC" id="2.1.1.45"/>
    </reaction>
</comment>
<keyword evidence="3 6" id="KW-0489">Methyltransferase</keyword>
<evidence type="ECO:0000256" key="3">
    <source>
        <dbReference type="ARBA" id="ARBA00022603"/>
    </source>
</evidence>
<dbReference type="GO" id="GO:0005829">
    <property type="term" value="C:cytosol"/>
    <property type="evidence" value="ECO:0007669"/>
    <property type="project" value="TreeGrafter"/>
</dbReference>
<comment type="similarity">
    <text evidence="6">Belongs to the thymidylate synthase family. Bacterial-type ThyA subfamily.</text>
</comment>
<gene>
    <name evidence="6 9" type="primary">thyA</name>
    <name evidence="9" type="ORF">NCTC10166_00827</name>
</gene>
<dbReference type="RefSeq" id="WP_129720204.1">
    <property type="nucleotide sequence ID" value="NZ_LR214951.1"/>
</dbReference>
<dbReference type="NCBIfam" id="TIGR03284">
    <property type="entry name" value="thym_sym"/>
    <property type="match status" value="1"/>
</dbReference>
<sequence>MKQYHDFLKWIIKNGQHKKNRTSIDTISAFGYQMRFNLNKGFPLVTTKKTNFNAIVHELLWFMKGSTNIKYLVDNNVNIWNEWPYENYKKSSKFQGESLNEFISKIKNDDNFANEFGDLGPVYGKQWRNFLGIDQLKETVEEIKKNPNSRRLIVSSWNPTEIKDMMLPPCHTLFQFYVSNNKLSCQLYQRSADAFLGVPFNIASYALLTILIANECNLELGDFVHTIGDAHIYVNHIEQVNLQLTRVPKKLPIVSINTNKNIFNIKFEDIELKNYKHDSIIKGEVAV</sequence>
<feature type="active site" description="Nucleophile" evidence="6">
    <location>
        <position position="170"/>
    </location>
</feature>
<keyword evidence="10" id="KW-1185">Reference proteome</keyword>
<evidence type="ECO:0000313" key="10">
    <source>
        <dbReference type="Proteomes" id="UP000289440"/>
    </source>
</evidence>
<dbReference type="CDD" id="cd00351">
    <property type="entry name" value="TS_Pyrimidine_HMase"/>
    <property type="match status" value="1"/>
</dbReference>
<comment type="subcellular location">
    <subcellularLocation>
        <location evidence="6">Cytoplasm</location>
    </subcellularLocation>
</comment>
<evidence type="ECO:0000256" key="5">
    <source>
        <dbReference type="ARBA" id="ARBA00022727"/>
    </source>
</evidence>
<feature type="domain" description="Thymidylate synthase/dCMP hydroxymethylase" evidence="8">
    <location>
        <begin position="2"/>
        <end position="287"/>
    </location>
</feature>
<feature type="binding site" description="in other chain" evidence="6">
    <location>
        <position position="201"/>
    </location>
    <ligand>
        <name>dUMP</name>
        <dbReference type="ChEBI" id="CHEBI:246422"/>
        <note>ligand shared between dimeric partners</note>
    </ligand>
</feature>
<dbReference type="SUPFAM" id="SSF55831">
    <property type="entry name" value="Thymidylate synthase/dCMP hydroxymethylase"/>
    <property type="match status" value="1"/>
</dbReference>
<dbReference type="GO" id="GO:0032259">
    <property type="term" value="P:methylation"/>
    <property type="evidence" value="ECO:0007669"/>
    <property type="project" value="UniProtKB-KW"/>
</dbReference>
<evidence type="ECO:0000256" key="4">
    <source>
        <dbReference type="ARBA" id="ARBA00022679"/>
    </source>
</evidence>
<dbReference type="GO" id="GO:0006235">
    <property type="term" value="P:dTTP biosynthetic process"/>
    <property type="evidence" value="ECO:0007669"/>
    <property type="project" value="UniProtKB-UniRule"/>
</dbReference>
<feature type="binding site" evidence="6">
    <location>
        <position position="51"/>
    </location>
    <ligand>
        <name>(6R)-5,10-methylene-5,6,7,8-tetrahydrofolate</name>
        <dbReference type="ChEBI" id="CHEBI:15636"/>
    </ligand>
</feature>
<dbReference type="GO" id="GO:0004799">
    <property type="term" value="F:thymidylate synthase activity"/>
    <property type="evidence" value="ECO:0007669"/>
    <property type="project" value="UniProtKB-UniRule"/>
</dbReference>
<comment type="function">
    <text evidence="6">Catalyzes the reductive methylation of 2'-deoxyuridine-5'-monophosphate (dUMP) to 2'-deoxythymidine-5'-monophosphate (dTMP) while utilizing 5,10-methylenetetrahydrofolate (mTHF) as the methyl donor and reductant in the reaction, yielding dihydrofolate (DHF) as a by-product. This enzymatic reaction provides an intracellular de novo source of dTMP, an essential precursor for DNA biosynthesis.</text>
</comment>
<proteinExistence type="inferred from homology"/>
<protein>
    <recommendedName>
        <fullName evidence="1 6">Thymidylate synthase</fullName>
        <shortName evidence="6">TS</shortName>
        <shortName evidence="6">TSase</shortName>
        <ecNumber evidence="1 6">2.1.1.45</ecNumber>
    </recommendedName>
</protein>
<dbReference type="PROSITE" id="PS00091">
    <property type="entry name" value="THYMIDYLATE_SYNTHASE"/>
    <property type="match status" value="1"/>
</dbReference>
<dbReference type="InterPro" id="IPR036926">
    <property type="entry name" value="Thymidate_synth/dCMP_Mease_sf"/>
</dbReference>
<evidence type="ECO:0000256" key="1">
    <source>
        <dbReference type="ARBA" id="ARBA00011947"/>
    </source>
</evidence>
<evidence type="ECO:0000259" key="8">
    <source>
        <dbReference type="Pfam" id="PF00303"/>
    </source>
</evidence>
<feature type="binding site" description="in other chain" evidence="6">
    <location>
        <begin position="231"/>
        <end position="233"/>
    </location>
    <ligand>
        <name>dUMP</name>
        <dbReference type="ChEBI" id="CHEBI:246422"/>
        <note>ligand shared between dimeric partners</note>
    </ligand>
</feature>
<dbReference type="Pfam" id="PF00303">
    <property type="entry name" value="Thymidylat_synt"/>
    <property type="match status" value="1"/>
</dbReference>
<dbReference type="PANTHER" id="PTHR11548">
    <property type="entry name" value="THYMIDYLATE SYNTHASE 1"/>
    <property type="match status" value="1"/>
</dbReference>
<dbReference type="InterPro" id="IPR000398">
    <property type="entry name" value="Thymidylate_synthase"/>
</dbReference>
<dbReference type="AlphaFoldDB" id="A0A449A6F7"/>
<feature type="binding site" description="in other chain" evidence="6">
    <location>
        <begin position="190"/>
        <end position="193"/>
    </location>
    <ligand>
        <name>dUMP</name>
        <dbReference type="ChEBI" id="CHEBI:246422"/>
        <note>ligand shared between dimeric partners</note>
    </ligand>
</feature>
<dbReference type="PRINTS" id="PR00108">
    <property type="entry name" value="THYMDSNTHASE"/>
</dbReference>
<feature type="binding site" evidence="6">
    <location>
        <position position="193"/>
    </location>
    <ligand>
        <name>(6R)-5,10-methylene-5,6,7,8-tetrahydrofolate</name>
        <dbReference type="ChEBI" id="CHEBI:15636"/>
    </ligand>
</feature>
<dbReference type="EC" id="2.1.1.45" evidence="1 6"/>
<keyword evidence="4 6" id="KW-0808">Transferase</keyword>
<dbReference type="InterPro" id="IPR045097">
    <property type="entry name" value="Thymidate_synth/dCMP_Mease"/>
</dbReference>
<dbReference type="HAMAP" id="MF_00008">
    <property type="entry name" value="Thymidy_synth_bact"/>
    <property type="match status" value="1"/>
</dbReference>
<evidence type="ECO:0000313" key="9">
    <source>
        <dbReference type="EMBL" id="VEU59841.1"/>
    </source>
</evidence>
<feature type="binding site" evidence="6">
    <location>
        <begin position="150"/>
        <end position="151"/>
    </location>
    <ligand>
        <name>dUMP</name>
        <dbReference type="ChEBI" id="CHEBI:246422"/>
        <note>ligand shared between dimeric partners</note>
    </ligand>
</feature>
<accession>A0A449A6F7</accession>
<dbReference type="EMBL" id="LR214951">
    <property type="protein sequence ID" value="VEU59841.1"/>
    <property type="molecule type" value="Genomic_DNA"/>
</dbReference>
<evidence type="ECO:0000256" key="6">
    <source>
        <dbReference type="HAMAP-Rule" id="MF_00008"/>
    </source>
</evidence>
<keyword evidence="2 6" id="KW-0963">Cytoplasm</keyword>
<evidence type="ECO:0000256" key="7">
    <source>
        <dbReference type="PROSITE-ProRule" id="PRU10016"/>
    </source>
</evidence>
<reference evidence="9 10" key="1">
    <citation type="submission" date="2019-01" db="EMBL/GenBank/DDBJ databases">
        <authorList>
            <consortium name="Pathogen Informatics"/>
        </authorList>
    </citation>
    <scope>NUCLEOTIDE SEQUENCE [LARGE SCALE GENOMIC DNA]</scope>
    <source>
        <strain evidence="9 10">NCTC10166</strain>
    </source>
</reference>
<dbReference type="UniPathway" id="UPA00575"/>
<dbReference type="KEGG" id="mnu:NCTC10166_00827"/>
<dbReference type="NCBIfam" id="NF002496">
    <property type="entry name" value="PRK01827.1-2"/>
    <property type="match status" value="1"/>
</dbReference>